<gene>
    <name evidence="6" type="ORF">RCL2_002083100</name>
    <name evidence="5" type="ORF">RclHR1_01900024</name>
</gene>
<dbReference type="OrthoDB" id="2303039at2759"/>
<comment type="caution">
    <text evidence="5">The sequence shown here is derived from an EMBL/GenBank/DDBJ whole genome shotgun (WGS) entry which is preliminary data.</text>
</comment>
<evidence type="ECO:0000313" key="5">
    <source>
        <dbReference type="EMBL" id="GBB91659.1"/>
    </source>
</evidence>
<organism evidence="5 7">
    <name type="scientific">Rhizophagus clarus</name>
    <dbReference type="NCBI Taxonomy" id="94130"/>
    <lineage>
        <taxon>Eukaryota</taxon>
        <taxon>Fungi</taxon>
        <taxon>Fungi incertae sedis</taxon>
        <taxon>Mucoromycota</taxon>
        <taxon>Glomeromycotina</taxon>
        <taxon>Glomeromycetes</taxon>
        <taxon>Glomerales</taxon>
        <taxon>Glomeraceae</taxon>
        <taxon>Rhizophagus</taxon>
    </lineage>
</organism>
<keyword evidence="2" id="KW-0863">Zinc-finger</keyword>
<dbReference type="Pfam" id="PF13695">
    <property type="entry name" value="Zn_ribbon_3CxxC"/>
    <property type="match status" value="1"/>
</dbReference>
<accession>A0A2Z6R0V5</accession>
<feature type="domain" description="3CxxC-type" evidence="4">
    <location>
        <begin position="35"/>
        <end position="89"/>
    </location>
</feature>
<evidence type="ECO:0000256" key="1">
    <source>
        <dbReference type="ARBA" id="ARBA00022723"/>
    </source>
</evidence>
<dbReference type="AlphaFoldDB" id="A0A2Z6R0V5"/>
<dbReference type="Proteomes" id="UP000615446">
    <property type="component" value="Unassembled WGS sequence"/>
</dbReference>
<sequence>MTDETTESASSNTTEEVTEPIVHDKLISRRIWYYVFGEWSCPDCENEWTHKRTRINLSKYKNRVKADDLQDNERVKQQCRKCSSKNSKLIKYSPLSSEDIKPPVRDHLIWKDAERNEWYRVYGTWDCDNNNCETIRWTSAYTFVLLSKYLEEISAADLTRDTHYWGQDCKSTQCNSSRGTLKEYRPLRRGSSKNRPRHLGTFCHKCPVSPCVQTEL</sequence>
<reference evidence="6" key="2">
    <citation type="submission" date="2019-10" db="EMBL/GenBank/DDBJ databases">
        <title>Conservation and host-specific expression of non-tandemly repeated heterogenous ribosome RNA gene in arbuscular mycorrhizal fungi.</title>
        <authorList>
            <person name="Maeda T."/>
            <person name="Kobayashi Y."/>
            <person name="Nakagawa T."/>
            <person name="Ezawa T."/>
            <person name="Yamaguchi K."/>
            <person name="Bino T."/>
            <person name="Nishimoto Y."/>
            <person name="Shigenobu S."/>
            <person name="Kawaguchi M."/>
        </authorList>
    </citation>
    <scope>NUCLEOTIDE SEQUENCE</scope>
    <source>
        <strain evidence="6">HR1</strain>
    </source>
</reference>
<dbReference type="EMBL" id="BLAL01000229">
    <property type="protein sequence ID" value="GES94089.1"/>
    <property type="molecule type" value="Genomic_DNA"/>
</dbReference>
<proteinExistence type="predicted"/>
<dbReference type="InterPro" id="IPR027377">
    <property type="entry name" value="ZAR1/RTP1-5-like_Znf-3CxxC"/>
</dbReference>
<keyword evidence="1" id="KW-0479">Metal-binding</keyword>
<protein>
    <recommendedName>
        <fullName evidence="4">3CxxC-type domain-containing protein</fullName>
    </recommendedName>
</protein>
<keyword evidence="3" id="KW-0862">Zinc</keyword>
<dbReference type="GO" id="GO:0008270">
    <property type="term" value="F:zinc ion binding"/>
    <property type="evidence" value="ECO:0007669"/>
    <property type="project" value="UniProtKB-KW"/>
</dbReference>
<evidence type="ECO:0000256" key="3">
    <source>
        <dbReference type="ARBA" id="ARBA00022833"/>
    </source>
</evidence>
<keyword evidence="7" id="KW-1185">Reference proteome</keyword>
<evidence type="ECO:0000256" key="2">
    <source>
        <dbReference type="ARBA" id="ARBA00022771"/>
    </source>
</evidence>
<dbReference type="EMBL" id="BEXD01001002">
    <property type="protein sequence ID" value="GBB91659.1"/>
    <property type="molecule type" value="Genomic_DNA"/>
</dbReference>
<evidence type="ECO:0000313" key="7">
    <source>
        <dbReference type="Proteomes" id="UP000247702"/>
    </source>
</evidence>
<name>A0A2Z6R0V5_9GLOM</name>
<evidence type="ECO:0000313" key="6">
    <source>
        <dbReference type="EMBL" id="GES94089.1"/>
    </source>
</evidence>
<reference evidence="5 7" key="1">
    <citation type="submission" date="2017-11" db="EMBL/GenBank/DDBJ databases">
        <title>The genome of Rhizophagus clarus HR1 reveals common genetic basis of auxotrophy among arbuscular mycorrhizal fungi.</title>
        <authorList>
            <person name="Kobayashi Y."/>
        </authorList>
    </citation>
    <scope>NUCLEOTIDE SEQUENCE [LARGE SCALE GENOMIC DNA]</scope>
    <source>
        <strain evidence="5 7">HR1</strain>
    </source>
</reference>
<evidence type="ECO:0000259" key="4">
    <source>
        <dbReference type="Pfam" id="PF13695"/>
    </source>
</evidence>
<dbReference type="Proteomes" id="UP000247702">
    <property type="component" value="Unassembled WGS sequence"/>
</dbReference>